<keyword evidence="2" id="KW-1185">Reference proteome</keyword>
<gene>
    <name evidence="1" type="ORF">GA0070618_4943</name>
</gene>
<sequence length="549" mass="58540">MVPMAHSAPGQAVVKFAEDVDDSVRAQFTARLEDLGLSARTGFDLGDRGPLWGRRDPVAVVTLLDDLTATGTHLVTGVARIARDWLTAMAEPGFVEVELRATDQVVRVRARDPEAAARLLATVLPTAATGPVGWTGNGWGPEPAGTADPAGGPSPRVLTLDTHWFSAKGGLSTFNRALCAALARAGADVVCVVLRPSPEETAHAQAAGVTLVAAPPAAADSAERYALFRRPPLPDGWKPDLVVGHGRITGTHARIMVEDHFPTAARAHVVHTWSDHIEWQRGDRPDAGAIAEQRWKEDIELARTATRAFGVGPLLHGLLERDLSVHPDVTAPGRIDPGFDLDDDTPRTAPRWHQRQVMLSGRLDDWQVKGLDLAARAVGAAVELLSPGGTELELLLRGVPPTEHGRLRETVLRWADRPGLQVTPRTYSTDSADVRDDLRRASLVLMPSRVEGFGLVGLEAVVAGTPLLVSANSGLGMLLREVLPPDDAALAVLPIDTDDAATTRLWAAHTARVLRDPSAAFAATERIRRTMAERVTSANAAAAVLGTLS</sequence>
<name>A0A1C4Z9C6_MICEC</name>
<evidence type="ECO:0000313" key="1">
    <source>
        <dbReference type="EMBL" id="SCF29539.1"/>
    </source>
</evidence>
<accession>A0A1C4Z9C6</accession>
<dbReference type="EMBL" id="LT607413">
    <property type="protein sequence ID" value="SCF29539.1"/>
    <property type="molecule type" value="Genomic_DNA"/>
</dbReference>
<dbReference type="InParanoid" id="A0A1C4Z9C6"/>
<dbReference type="Pfam" id="PF20706">
    <property type="entry name" value="GT4-conflict"/>
    <property type="match status" value="1"/>
</dbReference>
<dbReference type="GO" id="GO:0016740">
    <property type="term" value="F:transferase activity"/>
    <property type="evidence" value="ECO:0007669"/>
    <property type="project" value="UniProtKB-KW"/>
</dbReference>
<proteinExistence type="predicted"/>
<evidence type="ECO:0000313" key="2">
    <source>
        <dbReference type="Proteomes" id="UP000198253"/>
    </source>
</evidence>
<dbReference type="CDD" id="cd03801">
    <property type="entry name" value="GT4_PimA-like"/>
    <property type="match status" value="1"/>
</dbReference>
<dbReference type="AlphaFoldDB" id="A0A1C4Z9C6"/>
<dbReference type="SUPFAM" id="SSF53756">
    <property type="entry name" value="UDP-Glycosyltransferase/glycogen phosphorylase"/>
    <property type="match status" value="1"/>
</dbReference>
<keyword evidence="1" id="KW-0808">Transferase</keyword>
<dbReference type="Proteomes" id="UP000198253">
    <property type="component" value="Chromosome I"/>
</dbReference>
<protein>
    <submittedName>
        <fullName evidence="1">Glycosyltransferase involved in cell wall bisynthesis</fullName>
    </submittedName>
</protein>
<organism evidence="1 2">
    <name type="scientific">Micromonospora echinospora</name>
    <name type="common">Micromonospora purpurea</name>
    <dbReference type="NCBI Taxonomy" id="1877"/>
    <lineage>
        <taxon>Bacteria</taxon>
        <taxon>Bacillati</taxon>
        <taxon>Actinomycetota</taxon>
        <taxon>Actinomycetes</taxon>
        <taxon>Micromonosporales</taxon>
        <taxon>Micromonosporaceae</taxon>
        <taxon>Micromonospora</taxon>
    </lineage>
</organism>
<dbReference type="Gene3D" id="3.40.50.2000">
    <property type="entry name" value="Glycogen Phosphorylase B"/>
    <property type="match status" value="2"/>
</dbReference>
<dbReference type="PANTHER" id="PTHR12526">
    <property type="entry name" value="GLYCOSYLTRANSFERASE"/>
    <property type="match status" value="1"/>
</dbReference>
<reference evidence="2" key="1">
    <citation type="submission" date="2016-06" db="EMBL/GenBank/DDBJ databases">
        <authorList>
            <person name="Varghese N."/>
            <person name="Submissions Spin"/>
        </authorList>
    </citation>
    <scope>NUCLEOTIDE SEQUENCE [LARGE SCALE GENOMIC DNA]</scope>
    <source>
        <strain evidence="2">DSM 43816</strain>
    </source>
</reference>